<protein>
    <recommendedName>
        <fullName evidence="4">TonB C-terminal domain-containing protein</fullName>
    </recommendedName>
</protein>
<dbReference type="AlphaFoldDB" id="A0A246HMD8"/>
<evidence type="ECO:0008006" key="4">
    <source>
        <dbReference type="Google" id="ProtNLM"/>
    </source>
</evidence>
<sequence>MAYAAQAGEVLSQRLSDIADPRVERLQARLAERSEPSAAVTVSVWIDATGSITDSRFDSLGDAAADADLRAVLRATRLSSAPPPDMRQPLNLGLSLIPTAAGDTPVP</sequence>
<organism evidence="2 3">
    <name type="scientific">Stenotrophomonas maltophilia</name>
    <name type="common">Pseudomonas maltophilia</name>
    <name type="synonym">Xanthomonas maltophilia</name>
    <dbReference type="NCBI Taxonomy" id="40324"/>
    <lineage>
        <taxon>Bacteria</taxon>
        <taxon>Pseudomonadati</taxon>
        <taxon>Pseudomonadota</taxon>
        <taxon>Gammaproteobacteria</taxon>
        <taxon>Lysobacterales</taxon>
        <taxon>Lysobacteraceae</taxon>
        <taxon>Stenotrophomonas</taxon>
        <taxon>Stenotrophomonas maltophilia group</taxon>
    </lineage>
</organism>
<dbReference type="Proteomes" id="UP000198157">
    <property type="component" value="Unassembled WGS sequence"/>
</dbReference>
<reference evidence="2 3" key="1">
    <citation type="submission" date="2017-06" db="EMBL/GenBank/DDBJ databases">
        <authorList>
            <person name="Kim H.J."/>
            <person name="Triplett B.A."/>
        </authorList>
    </citation>
    <scope>NUCLEOTIDE SEQUENCE [LARGE SCALE GENOMIC DNA]</scope>
    <source>
        <strain evidence="2 3">13146</strain>
    </source>
</reference>
<dbReference type="SUPFAM" id="SSF74653">
    <property type="entry name" value="TolA/TonB C-terminal domain"/>
    <property type="match status" value="1"/>
</dbReference>
<proteinExistence type="predicted"/>
<comment type="caution">
    <text evidence="2">The sequence shown here is derived from an EMBL/GenBank/DDBJ whole genome shotgun (WGS) entry which is preliminary data.</text>
</comment>
<evidence type="ECO:0000313" key="3">
    <source>
        <dbReference type="Proteomes" id="UP000198157"/>
    </source>
</evidence>
<feature type="region of interest" description="Disordered" evidence="1">
    <location>
        <begin position="79"/>
        <end position="107"/>
    </location>
</feature>
<name>A0A246HMD8_STEMA</name>
<evidence type="ECO:0000313" key="2">
    <source>
        <dbReference type="EMBL" id="OWQ53786.1"/>
    </source>
</evidence>
<evidence type="ECO:0000256" key="1">
    <source>
        <dbReference type="SAM" id="MobiDB-lite"/>
    </source>
</evidence>
<dbReference type="EMBL" id="NIVS01000020">
    <property type="protein sequence ID" value="OWQ53786.1"/>
    <property type="molecule type" value="Genomic_DNA"/>
</dbReference>
<gene>
    <name evidence="2" type="ORF">CEE60_08890</name>
</gene>
<accession>A0A246HMD8</accession>